<dbReference type="Gene3D" id="3.50.50.60">
    <property type="entry name" value="FAD/NAD(P)-binding domain"/>
    <property type="match status" value="4"/>
</dbReference>
<evidence type="ECO:0000256" key="2">
    <source>
        <dbReference type="ARBA" id="ARBA00022630"/>
    </source>
</evidence>
<dbReference type="AlphaFoldDB" id="A0A9W9BXA3"/>
<name>A0A9W9BXA3_9PLEO</name>
<dbReference type="PANTHER" id="PTHR23023">
    <property type="entry name" value="DIMETHYLANILINE MONOOXYGENASE"/>
    <property type="match status" value="1"/>
</dbReference>
<dbReference type="EMBL" id="JAPEUV010000113">
    <property type="protein sequence ID" value="KAJ4332631.1"/>
    <property type="molecule type" value="Genomic_DNA"/>
</dbReference>
<dbReference type="Gene3D" id="3.90.660.10">
    <property type="match status" value="2"/>
</dbReference>
<evidence type="ECO:0000256" key="3">
    <source>
        <dbReference type="ARBA" id="ARBA00022827"/>
    </source>
</evidence>
<organism evidence="7 8">
    <name type="scientific">Didymella glomerata</name>
    <dbReference type="NCBI Taxonomy" id="749621"/>
    <lineage>
        <taxon>Eukaryota</taxon>
        <taxon>Fungi</taxon>
        <taxon>Dikarya</taxon>
        <taxon>Ascomycota</taxon>
        <taxon>Pezizomycotina</taxon>
        <taxon>Dothideomycetes</taxon>
        <taxon>Pleosporomycetidae</taxon>
        <taxon>Pleosporales</taxon>
        <taxon>Pleosporineae</taxon>
        <taxon>Didymellaceae</taxon>
        <taxon>Didymella</taxon>
    </lineage>
</organism>
<dbReference type="InterPro" id="IPR002937">
    <property type="entry name" value="Amino_oxidase"/>
</dbReference>
<dbReference type="SUPFAM" id="SSF51905">
    <property type="entry name" value="FAD/NAD(P)-binding domain"/>
    <property type="match status" value="2"/>
</dbReference>
<evidence type="ECO:0000256" key="1">
    <source>
        <dbReference type="ARBA" id="ARBA00009183"/>
    </source>
</evidence>
<dbReference type="InterPro" id="IPR020946">
    <property type="entry name" value="Flavin_mOase-like"/>
</dbReference>
<keyword evidence="5" id="KW-0560">Oxidoreductase</keyword>
<reference evidence="7" key="1">
    <citation type="submission" date="2022-10" db="EMBL/GenBank/DDBJ databases">
        <title>Tapping the CABI collections for fungal endophytes: first genome assemblies for Collariella, Neodidymelliopsis, Ascochyta clinopodiicola, Didymella pomorum, Didymosphaeria variabile, Neocosmospora piperis and Neocucurbitaria cava.</title>
        <authorList>
            <person name="Hill R."/>
        </authorList>
    </citation>
    <scope>NUCLEOTIDE SEQUENCE</scope>
    <source>
        <strain evidence="7">IMI 360193</strain>
    </source>
</reference>
<comment type="caution">
    <text evidence="7">The sequence shown here is derived from an EMBL/GenBank/DDBJ whole genome shotgun (WGS) entry which is preliminary data.</text>
</comment>
<dbReference type="GO" id="GO:0050661">
    <property type="term" value="F:NADP binding"/>
    <property type="evidence" value="ECO:0007669"/>
    <property type="project" value="InterPro"/>
</dbReference>
<dbReference type="InterPro" id="IPR036188">
    <property type="entry name" value="FAD/NAD-bd_sf"/>
</dbReference>
<evidence type="ECO:0000256" key="5">
    <source>
        <dbReference type="ARBA" id="ARBA00023002"/>
    </source>
</evidence>
<keyword evidence="4" id="KW-0521">NADP</keyword>
<evidence type="ECO:0000313" key="7">
    <source>
        <dbReference type="EMBL" id="KAJ4332631.1"/>
    </source>
</evidence>
<dbReference type="Proteomes" id="UP001140562">
    <property type="component" value="Unassembled WGS sequence"/>
</dbReference>
<dbReference type="GO" id="GO:0004499">
    <property type="term" value="F:N,N-dimethylaniline monooxygenase activity"/>
    <property type="evidence" value="ECO:0007669"/>
    <property type="project" value="InterPro"/>
</dbReference>
<feature type="domain" description="Amine oxidase" evidence="6">
    <location>
        <begin position="615"/>
        <end position="1048"/>
    </location>
</feature>
<dbReference type="OrthoDB" id="66881at2759"/>
<accession>A0A9W9BXA3</accession>
<evidence type="ECO:0000313" key="8">
    <source>
        <dbReference type="Proteomes" id="UP001140562"/>
    </source>
</evidence>
<dbReference type="Pfam" id="PF00743">
    <property type="entry name" value="FMO-like"/>
    <property type="match status" value="2"/>
</dbReference>
<sequence length="1062" mass="118269">MSGTDKAPAMRIAVIGAGPGGLTTLKTLLEASTPERPIEAVLFEAEEGIGGTFQYRSYENAELVSSKQLTTFSDHRFPLSAPDHISLPQYVEYLQQYVDRFALGPCIKLRCPVTSITLLEKPSDSKWRHRVKYVDRKNDNKERIFDCSHVAICTGLHVEPNVPFIPGIENLKGEALHSSQYKGRAQLTGQDILIMGCGETGMDVAYEAMKADAKSVTMCFRTGFLSFPKALSRFKVFGKQFKGGLPIDGLITNLFETAYVHNAVAASRMRWFLSDFVIKRVLWFLTGTQAGMNQHVGALPHDRLGRAFVFLNKSSKAMPYLNRPYQEKHPLGFLGNGYVDPPEDAQSKRWVDTCTFPERIDETGKVIFQKNMERKDWRRMKNAEVRPTLVVYCTGYKQSFSYLDPSYKTASDATVRNIVAPDEPTVAFIGFVRPGVGAIPPIAEQQAMWWTALITGRMMMPTDPPHYHLLAPDTARIKYGVDHSAYMSTLAKDFGGAPGLIELWRTHGLKVLLIYCFGASFVTFYRLTGPFKSEAAPGIAKTELAETIMRRGILGNLFFGPSDSYLDMTSRDGYTWTPASGLTAGVPTLGAINPPSNVSSSEILYDVIVVGAGYCGLTAARNASAEGLKVLLLEGRDRIGGRSWSSNIGGYPFEMGGTWVHWGQSNTWREMSRYQMMNDVERSFDFSQGVNHYELNIGQQGYTMTHEKEDELLISALNKFTNIDGAYGRNIIPLPYDTFHVPAAKDLDRLSAQDRINEIESELSPQERAALESFVLLCSGATLTTMSFHEFMHWWAMCGYTYAGCIDMLISWKFKNGQSSFAIRFFQEALATKRLAYAFNSPVRHVKDTGHIVEVTTRDGRRYSAARLISAMPLNVLGEVAFDPPLSAGKKAAIATGHVNQCVKVHAEISNKDLRSWTGVTYPHNELMYAIGDGTTPAGNTHVVCFGGSNKHIDPEVNIDATKRAVANMFAQQKTEPNIERLVFHNWSKDEFAKGAWFFSPPGLLANHLDDMRQRHGNVLFANSDWALGWRSFIDGAIEEGTRAAFEVRKELAELESVKPNL</sequence>
<comment type="similarity">
    <text evidence="1">Belongs to the FMO family.</text>
</comment>
<dbReference type="Pfam" id="PF01593">
    <property type="entry name" value="Amino_oxidase"/>
    <property type="match status" value="1"/>
</dbReference>
<keyword evidence="3" id="KW-0274">FAD</keyword>
<dbReference type="PRINTS" id="PR00370">
    <property type="entry name" value="FMOXYGENASE"/>
</dbReference>
<proteinExistence type="inferred from homology"/>
<dbReference type="GO" id="GO:0050660">
    <property type="term" value="F:flavin adenine dinucleotide binding"/>
    <property type="evidence" value="ECO:0007669"/>
    <property type="project" value="InterPro"/>
</dbReference>
<dbReference type="InterPro" id="IPR000960">
    <property type="entry name" value="Flavin_mOase"/>
</dbReference>
<protein>
    <recommendedName>
        <fullName evidence="6">Amine oxidase domain-containing protein</fullName>
    </recommendedName>
</protein>
<evidence type="ECO:0000256" key="4">
    <source>
        <dbReference type="ARBA" id="ARBA00022857"/>
    </source>
</evidence>
<gene>
    <name evidence="7" type="ORF">N0V87_008259</name>
</gene>
<dbReference type="InterPro" id="IPR050346">
    <property type="entry name" value="FMO-like"/>
</dbReference>
<keyword evidence="2" id="KW-0285">Flavoprotein</keyword>
<evidence type="ECO:0000259" key="6">
    <source>
        <dbReference type="Pfam" id="PF01593"/>
    </source>
</evidence>
<keyword evidence="8" id="KW-1185">Reference proteome</keyword>